<name>A0ABR9V394_9CHRO</name>
<dbReference type="NCBIfam" id="TIGR00377">
    <property type="entry name" value="ant_ant_sig"/>
    <property type="match status" value="1"/>
</dbReference>
<dbReference type="RefSeq" id="WP_193800531.1">
    <property type="nucleotide sequence ID" value="NZ_JADEWC010000011.1"/>
</dbReference>
<evidence type="ECO:0000256" key="1">
    <source>
        <dbReference type="ARBA" id="ARBA00009013"/>
    </source>
</evidence>
<comment type="caution">
    <text evidence="4">The sequence shown here is derived from an EMBL/GenBank/DDBJ whole genome shotgun (WGS) entry which is preliminary data.</text>
</comment>
<evidence type="ECO:0000259" key="3">
    <source>
        <dbReference type="PROSITE" id="PS50801"/>
    </source>
</evidence>
<dbReference type="InterPro" id="IPR002645">
    <property type="entry name" value="STAS_dom"/>
</dbReference>
<evidence type="ECO:0000313" key="4">
    <source>
        <dbReference type="EMBL" id="MBE9222370.1"/>
    </source>
</evidence>
<dbReference type="InterPro" id="IPR036513">
    <property type="entry name" value="STAS_dom_sf"/>
</dbReference>
<comment type="similarity">
    <text evidence="1 2">Belongs to the anti-sigma-factor antagonist family.</text>
</comment>
<dbReference type="Pfam" id="PF01740">
    <property type="entry name" value="STAS"/>
    <property type="match status" value="1"/>
</dbReference>
<dbReference type="Gene3D" id="3.30.750.24">
    <property type="entry name" value="STAS domain"/>
    <property type="match status" value="1"/>
</dbReference>
<dbReference type="CDD" id="cd07043">
    <property type="entry name" value="STAS_anti-anti-sigma_factors"/>
    <property type="match status" value="1"/>
</dbReference>
<reference evidence="4 5" key="1">
    <citation type="submission" date="2020-10" db="EMBL/GenBank/DDBJ databases">
        <authorList>
            <person name="Castelo-Branco R."/>
            <person name="Eusebio N."/>
            <person name="Adriana R."/>
            <person name="Vieira A."/>
            <person name="Brugerolle De Fraissinette N."/>
            <person name="Rezende De Castro R."/>
            <person name="Schneider M.P."/>
            <person name="Vasconcelos V."/>
            <person name="Leao P.N."/>
        </authorList>
    </citation>
    <scope>NUCLEOTIDE SEQUENCE [LARGE SCALE GENOMIC DNA]</scope>
    <source>
        <strain evidence="4 5">LEGE 03274</strain>
    </source>
</reference>
<organism evidence="4 5">
    <name type="scientific">Cyanobacterium stanieri LEGE 03274</name>
    <dbReference type="NCBI Taxonomy" id="1828756"/>
    <lineage>
        <taxon>Bacteria</taxon>
        <taxon>Bacillati</taxon>
        <taxon>Cyanobacteriota</taxon>
        <taxon>Cyanophyceae</taxon>
        <taxon>Oscillatoriophycideae</taxon>
        <taxon>Chroococcales</taxon>
        <taxon>Geminocystaceae</taxon>
        <taxon>Cyanobacterium</taxon>
    </lineage>
</organism>
<proteinExistence type="inferred from homology"/>
<gene>
    <name evidence="4" type="ORF">IQ215_06635</name>
</gene>
<dbReference type="PANTHER" id="PTHR33495:SF2">
    <property type="entry name" value="ANTI-SIGMA FACTOR ANTAGONIST TM_1081-RELATED"/>
    <property type="match status" value="1"/>
</dbReference>
<dbReference type="InterPro" id="IPR003658">
    <property type="entry name" value="Anti-sigma_ant"/>
</dbReference>
<feature type="domain" description="STAS" evidence="3">
    <location>
        <begin position="1"/>
        <end position="87"/>
    </location>
</feature>
<dbReference type="SUPFAM" id="SSF52091">
    <property type="entry name" value="SpoIIaa-like"/>
    <property type="match status" value="1"/>
</dbReference>
<sequence>MLPKIKVLRPEGIFDGVKANEFRQDINKLIGDGVIYILVDFKKVTFMDSSGLGGLVQALKNIRSANGRLFLMSLNEQIKMLFELTNMGQVFEIVQDKSELGTKFSNS</sequence>
<dbReference type="PROSITE" id="PS50801">
    <property type="entry name" value="STAS"/>
    <property type="match status" value="1"/>
</dbReference>
<evidence type="ECO:0000256" key="2">
    <source>
        <dbReference type="RuleBase" id="RU003749"/>
    </source>
</evidence>
<dbReference type="Proteomes" id="UP000654604">
    <property type="component" value="Unassembled WGS sequence"/>
</dbReference>
<keyword evidence="5" id="KW-1185">Reference proteome</keyword>
<accession>A0ABR9V394</accession>
<protein>
    <recommendedName>
        <fullName evidence="2">Anti-sigma factor antagonist</fullName>
    </recommendedName>
</protein>
<evidence type="ECO:0000313" key="5">
    <source>
        <dbReference type="Proteomes" id="UP000654604"/>
    </source>
</evidence>
<dbReference type="PANTHER" id="PTHR33495">
    <property type="entry name" value="ANTI-SIGMA FACTOR ANTAGONIST TM_1081-RELATED-RELATED"/>
    <property type="match status" value="1"/>
</dbReference>
<dbReference type="EMBL" id="JADEWC010000011">
    <property type="protein sequence ID" value="MBE9222370.1"/>
    <property type="molecule type" value="Genomic_DNA"/>
</dbReference>